<dbReference type="SMART" id="SM00091">
    <property type="entry name" value="PAS"/>
    <property type="match status" value="1"/>
</dbReference>
<dbReference type="RefSeq" id="WP_052564289.1">
    <property type="nucleotide sequence ID" value="NZ_BAFN01000001.1"/>
</dbReference>
<dbReference type="NCBIfam" id="TIGR00229">
    <property type="entry name" value="sensory_box"/>
    <property type="match status" value="1"/>
</dbReference>
<feature type="coiled-coil region" evidence="3">
    <location>
        <begin position="253"/>
        <end position="284"/>
    </location>
</feature>
<evidence type="ECO:0000259" key="5">
    <source>
        <dbReference type="PROSITE" id="PS50112"/>
    </source>
</evidence>
<comment type="caution">
    <text evidence="6">The sequence shown here is derived from an EMBL/GenBank/DDBJ whole genome shotgun (WGS) entry which is preliminary data.</text>
</comment>
<dbReference type="Pfam" id="PF13426">
    <property type="entry name" value="PAS_9"/>
    <property type="match status" value="1"/>
</dbReference>
<dbReference type="Proteomes" id="UP000032309">
    <property type="component" value="Unassembled WGS sequence"/>
</dbReference>
<evidence type="ECO:0000256" key="2">
    <source>
        <dbReference type="PROSITE-ProRule" id="PRU00169"/>
    </source>
</evidence>
<dbReference type="SMART" id="SM00448">
    <property type="entry name" value="REC"/>
    <property type="match status" value="2"/>
</dbReference>
<dbReference type="PANTHER" id="PTHR44591">
    <property type="entry name" value="STRESS RESPONSE REGULATOR PROTEIN 1"/>
    <property type="match status" value="1"/>
</dbReference>
<reference evidence="7" key="1">
    <citation type="journal article" date="2015" name="Genome Announc.">
        <title>Draft Genome Sequence of an Anaerobic Ammonium-Oxidizing Bacterium, "Candidatus Brocadia sinica".</title>
        <authorList>
            <person name="Oshiki M."/>
            <person name="Shinyako-Hata K."/>
            <person name="Satoh H."/>
            <person name="Okabe S."/>
        </authorList>
    </citation>
    <scope>NUCLEOTIDE SEQUENCE [LARGE SCALE GENOMIC DNA]</scope>
    <source>
        <strain evidence="7">JPN1</strain>
    </source>
</reference>
<evidence type="ECO:0000313" key="6">
    <source>
        <dbReference type="EMBL" id="GAN34250.1"/>
    </source>
</evidence>
<keyword evidence="3" id="KW-0175">Coiled coil</keyword>
<dbReference type="InterPro" id="IPR035965">
    <property type="entry name" value="PAS-like_dom_sf"/>
</dbReference>
<dbReference type="CDD" id="cd00130">
    <property type="entry name" value="PAS"/>
    <property type="match status" value="1"/>
</dbReference>
<sequence length="396" mass="45018">MPGERILVIDDEEIICNLLKDTLTDEGYQVETVTDSKEGIEKILRGEPFDILITDIRMPKKDGMQILKEAKSRMPDMIVIIITGYPSIETIREASEYNAFDYITKPLDPDEVNDCIKRSLEARKLSRELKIPEKPPKILVVDDMQSALFLAEGVLEDEGYHAEIAQNGQEAIERFKQKHFDIVIADLHMPGMDGIELLNNIKKLDIKTLVIIMTARPSIESAIQAFRHGAYDYITKPIDPDTIINTIQRGFEKHQLEINTDKLLKRLQDLRQQMMEENASLIKEKDFVNNLIDVVPDVIVTTDEHANIHTMNNATVKLLGYKKEELLGKPVDSIFEEKKNFFKGVDFEKLLKEGAVYNYPLTCITNKGNKIKIVWSGAPILDKEKVAKGVVGIGRK</sequence>
<name>A0ABQ0JZN0_9BACT</name>
<feature type="modified residue" description="4-aspartylphosphate" evidence="2">
    <location>
        <position position="55"/>
    </location>
</feature>
<dbReference type="Gene3D" id="3.40.50.2300">
    <property type="match status" value="2"/>
</dbReference>
<dbReference type="PROSITE" id="PS50110">
    <property type="entry name" value="RESPONSE_REGULATORY"/>
    <property type="match status" value="2"/>
</dbReference>
<proteinExistence type="predicted"/>
<dbReference type="InterPro" id="IPR011006">
    <property type="entry name" value="CheY-like_superfamily"/>
</dbReference>
<organism evidence="6 7">
    <name type="scientific">Candidatus Brocadia sinica JPN1</name>
    <dbReference type="NCBI Taxonomy" id="1197129"/>
    <lineage>
        <taxon>Bacteria</taxon>
        <taxon>Pseudomonadati</taxon>
        <taxon>Planctomycetota</taxon>
        <taxon>Candidatus Brocadiia</taxon>
        <taxon>Candidatus Brocadiales</taxon>
        <taxon>Candidatus Brocadiaceae</taxon>
        <taxon>Candidatus Brocadia</taxon>
    </lineage>
</organism>
<feature type="modified residue" description="4-aspartylphosphate" evidence="2">
    <location>
        <position position="186"/>
    </location>
</feature>
<gene>
    <name evidence="6" type="ORF">BROSI_A2786</name>
</gene>
<feature type="domain" description="Response regulatory" evidence="4">
    <location>
        <begin position="5"/>
        <end position="120"/>
    </location>
</feature>
<dbReference type="Gene3D" id="3.30.450.20">
    <property type="entry name" value="PAS domain"/>
    <property type="match status" value="1"/>
</dbReference>
<feature type="domain" description="PAS" evidence="5">
    <location>
        <begin position="284"/>
        <end position="354"/>
    </location>
</feature>
<dbReference type="PROSITE" id="PS50112">
    <property type="entry name" value="PAS"/>
    <property type="match status" value="1"/>
</dbReference>
<feature type="domain" description="Response regulatory" evidence="4">
    <location>
        <begin position="137"/>
        <end position="251"/>
    </location>
</feature>
<dbReference type="SUPFAM" id="SSF52172">
    <property type="entry name" value="CheY-like"/>
    <property type="match status" value="2"/>
</dbReference>
<accession>A0ABQ0JZN0</accession>
<keyword evidence="7" id="KW-1185">Reference proteome</keyword>
<dbReference type="InterPro" id="IPR050595">
    <property type="entry name" value="Bact_response_regulator"/>
</dbReference>
<keyword evidence="1 2" id="KW-0597">Phosphoprotein</keyword>
<dbReference type="PANTHER" id="PTHR44591:SF3">
    <property type="entry name" value="RESPONSE REGULATORY DOMAIN-CONTAINING PROTEIN"/>
    <property type="match status" value="1"/>
</dbReference>
<dbReference type="EMBL" id="BAFN01000001">
    <property type="protein sequence ID" value="GAN34250.1"/>
    <property type="molecule type" value="Genomic_DNA"/>
</dbReference>
<dbReference type="SUPFAM" id="SSF55785">
    <property type="entry name" value="PYP-like sensor domain (PAS domain)"/>
    <property type="match status" value="1"/>
</dbReference>
<evidence type="ECO:0000256" key="3">
    <source>
        <dbReference type="SAM" id="Coils"/>
    </source>
</evidence>
<dbReference type="InterPro" id="IPR000014">
    <property type="entry name" value="PAS"/>
</dbReference>
<protein>
    <submittedName>
        <fullName evidence="6">Protein contains FOG: CheY-like receiver</fullName>
    </submittedName>
</protein>
<evidence type="ECO:0000256" key="1">
    <source>
        <dbReference type="ARBA" id="ARBA00022553"/>
    </source>
</evidence>
<evidence type="ECO:0000313" key="7">
    <source>
        <dbReference type="Proteomes" id="UP000032309"/>
    </source>
</evidence>
<dbReference type="Pfam" id="PF00072">
    <property type="entry name" value="Response_reg"/>
    <property type="match status" value="2"/>
</dbReference>
<evidence type="ECO:0000259" key="4">
    <source>
        <dbReference type="PROSITE" id="PS50110"/>
    </source>
</evidence>
<dbReference type="InterPro" id="IPR001789">
    <property type="entry name" value="Sig_transdc_resp-reg_receiver"/>
</dbReference>